<dbReference type="AlphaFoldDB" id="A0A934I109"/>
<name>A0A934I109_9CORY</name>
<dbReference type="SUPFAM" id="SSF111331">
    <property type="entry name" value="NAD kinase/diacylglycerol kinase-like"/>
    <property type="match status" value="1"/>
</dbReference>
<protein>
    <recommendedName>
        <fullName evidence="3">DAGKc domain-containing protein</fullName>
    </recommendedName>
</protein>
<accession>A0A934I109</accession>
<gene>
    <name evidence="1" type="ORF">JDV75_10940</name>
</gene>
<dbReference type="RefSeq" id="WP_198739279.1">
    <property type="nucleotide sequence ID" value="NZ_JAEIOS010000015.1"/>
</dbReference>
<evidence type="ECO:0008006" key="3">
    <source>
        <dbReference type="Google" id="ProtNLM"/>
    </source>
</evidence>
<dbReference type="InterPro" id="IPR016064">
    <property type="entry name" value="NAD/diacylglycerol_kinase_sf"/>
</dbReference>
<dbReference type="Gene3D" id="3.40.50.10330">
    <property type="entry name" value="Probable inorganic polyphosphate/atp-NAD kinase, domain 1"/>
    <property type="match status" value="1"/>
</dbReference>
<proteinExistence type="predicted"/>
<organism evidence="1 2">
    <name type="scientific">Corynebacterium meridianum</name>
    <dbReference type="NCBI Taxonomy" id="2765363"/>
    <lineage>
        <taxon>Bacteria</taxon>
        <taxon>Bacillati</taxon>
        <taxon>Actinomycetota</taxon>
        <taxon>Actinomycetes</taxon>
        <taxon>Mycobacteriales</taxon>
        <taxon>Corynebacteriaceae</taxon>
        <taxon>Corynebacterium</taxon>
    </lineage>
</organism>
<dbReference type="InterPro" id="IPR017438">
    <property type="entry name" value="ATP-NAD_kinase_N"/>
</dbReference>
<keyword evidence="2" id="KW-1185">Reference proteome</keyword>
<dbReference type="Proteomes" id="UP000645966">
    <property type="component" value="Unassembled WGS sequence"/>
</dbReference>
<comment type="caution">
    <text evidence="1">The sequence shown here is derived from an EMBL/GenBank/DDBJ whole genome shotgun (WGS) entry which is preliminary data.</text>
</comment>
<reference evidence="1" key="1">
    <citation type="submission" date="2020-12" db="EMBL/GenBank/DDBJ databases">
        <title>Genome public.</title>
        <authorList>
            <person name="Sun Q."/>
        </authorList>
    </citation>
    <scope>NUCLEOTIDE SEQUENCE</scope>
    <source>
        <strain evidence="1">CCM 8863</strain>
    </source>
</reference>
<evidence type="ECO:0000313" key="1">
    <source>
        <dbReference type="EMBL" id="MBI8990267.1"/>
    </source>
</evidence>
<sequence length="300" mass="32059">MRVLFLVCGGSDDLPVNRSVLDDVRGLHGVDALEVLELPDVPTRRDLTPLDEAARAVLPVDPTPSLDEIAKRPDVDHLGTPERAPQEPEEVLRVVVCGTDAALSAVLTRLMRSDRMWVEVGYVPVDPGSPAAANFGLPSDPLDALALALGGHVHPAPLIRDDSAVAVAGSATVSCFDPAAEMTGEVIVDDDTLLNHRAGRRAPRTGRYGARLVPMLDAPGIAAVVADTPLEPVRGGFADRILRRARPSGTVDPTTLRTGRALQAGGPDLRITVDGVSRPRPAERVTFYRHLRDLQIVRQP</sequence>
<evidence type="ECO:0000313" key="2">
    <source>
        <dbReference type="Proteomes" id="UP000645966"/>
    </source>
</evidence>
<dbReference type="EMBL" id="JAEIOS010000015">
    <property type="protein sequence ID" value="MBI8990267.1"/>
    <property type="molecule type" value="Genomic_DNA"/>
</dbReference>